<dbReference type="PANTHER" id="PTHR30193">
    <property type="entry name" value="ABC TRANSPORTER PERMEASE PROTEIN"/>
    <property type="match status" value="1"/>
</dbReference>
<dbReference type="InterPro" id="IPR000515">
    <property type="entry name" value="MetI-like"/>
</dbReference>
<dbReference type="SUPFAM" id="SSF160964">
    <property type="entry name" value="MalF N-terminal region-like"/>
    <property type="match status" value="1"/>
</dbReference>
<evidence type="ECO:0000256" key="5">
    <source>
        <dbReference type="ARBA" id="ARBA00022989"/>
    </source>
</evidence>
<dbReference type="EMBL" id="JPSL02000036">
    <property type="protein sequence ID" value="KIX84752.1"/>
    <property type="molecule type" value="Genomic_DNA"/>
</dbReference>
<evidence type="ECO:0000313" key="9">
    <source>
        <dbReference type="EMBL" id="KIX84752.1"/>
    </source>
</evidence>
<comment type="subcellular location">
    <subcellularLocation>
        <location evidence="1 7">Cell membrane</location>
        <topology evidence="1 7">Multi-pass membrane protein</topology>
    </subcellularLocation>
</comment>
<dbReference type="SUPFAM" id="SSF161098">
    <property type="entry name" value="MetI-like"/>
    <property type="match status" value="1"/>
</dbReference>
<keyword evidence="5 7" id="KW-1133">Transmembrane helix</keyword>
<dbReference type="STRING" id="276.THFILI_02095"/>
<evidence type="ECO:0000313" key="10">
    <source>
        <dbReference type="Proteomes" id="UP000030364"/>
    </source>
</evidence>
<dbReference type="CDD" id="cd06261">
    <property type="entry name" value="TM_PBP2"/>
    <property type="match status" value="1"/>
</dbReference>
<keyword evidence="3" id="KW-1003">Cell membrane</keyword>
<evidence type="ECO:0000256" key="7">
    <source>
        <dbReference type="RuleBase" id="RU363032"/>
    </source>
</evidence>
<dbReference type="InterPro" id="IPR035906">
    <property type="entry name" value="MetI-like_sf"/>
</dbReference>
<feature type="transmembrane region" description="Helical" evidence="7">
    <location>
        <begin position="179"/>
        <end position="204"/>
    </location>
</feature>
<protein>
    <submittedName>
        <fullName evidence="9">ABC transporter permease</fullName>
    </submittedName>
</protein>
<keyword evidence="10" id="KW-1185">Reference proteome</keyword>
<dbReference type="OrthoDB" id="9809173at2"/>
<dbReference type="AlphaFoldDB" id="A0A0D6XAP6"/>
<accession>A0A0D6XAP6</accession>
<dbReference type="GO" id="GO:0005886">
    <property type="term" value="C:plasma membrane"/>
    <property type="evidence" value="ECO:0007669"/>
    <property type="project" value="UniProtKB-SubCell"/>
</dbReference>
<keyword evidence="4 7" id="KW-0812">Transmembrane</keyword>
<evidence type="ECO:0000256" key="2">
    <source>
        <dbReference type="ARBA" id="ARBA00022448"/>
    </source>
</evidence>
<feature type="transmembrane region" description="Helical" evidence="7">
    <location>
        <begin position="109"/>
        <end position="129"/>
    </location>
</feature>
<name>A0A0D6XAP6_THEFI</name>
<reference evidence="9 10" key="1">
    <citation type="journal article" date="2015" name="Genome Announc.">
        <title>Draft Genome Sequence of the Thermophile Thermus filiformis ATCC 43280, Producer of Carotenoid-(Di)glucoside-Branched Fatty Acid (Di)esters and Source of Hyperthermostable Enzymes of Biotechnological Interest.</title>
        <authorList>
            <person name="Mandelli F."/>
            <person name="Oliveira Ramires B."/>
            <person name="Couger M.B."/>
            <person name="Paixao D.A."/>
            <person name="Camilo C.M."/>
            <person name="Polikarpov I."/>
            <person name="Prade R."/>
            <person name="Riano-Pachon D.M."/>
            <person name="Squina F.M."/>
        </authorList>
    </citation>
    <scope>NUCLEOTIDE SEQUENCE [LARGE SCALE GENOMIC DNA]</scope>
    <source>
        <strain evidence="9 10">ATCC 43280</strain>
    </source>
</reference>
<sequence length="320" mass="35874">MRAYYRFPLLFLLPSLAGFLAFNLGPILLSLLLSFVSYDGLRPLSLETLREGWVGLENYRRLWEDPVFHKAFRNTLFYVGVAVPLEILLALLLALGLNRPWPGVRIVRTLYLLPAVTSVVAVGLLWRWVLNPTVGPVNLALRAVGGWLEALWRGVGLEAPGWVVWLATQGPGWLSDPAWAMWGVILASVWAGVGLRMLIFLAGLQSINREYLEAASLDGANAFQRFFYVTLPLLSPTVFLNVLLAMIGAFQVFGLVYTMTGGGPLDSTNVLMLYLYQKAFGVFPFEMGYASAIAWVLFLILFALTYLQWVLRRRWVLEEA</sequence>
<evidence type="ECO:0000259" key="8">
    <source>
        <dbReference type="PROSITE" id="PS50928"/>
    </source>
</evidence>
<comment type="caution">
    <text evidence="9">The sequence shown here is derived from an EMBL/GenBank/DDBJ whole genome shotgun (WGS) entry which is preliminary data.</text>
</comment>
<dbReference type="Pfam" id="PF00528">
    <property type="entry name" value="BPD_transp_1"/>
    <property type="match status" value="1"/>
</dbReference>
<dbReference type="InterPro" id="IPR051393">
    <property type="entry name" value="ABC_transporter_permease"/>
</dbReference>
<dbReference type="PROSITE" id="PS50928">
    <property type="entry name" value="ABC_TM1"/>
    <property type="match status" value="1"/>
</dbReference>
<feature type="transmembrane region" description="Helical" evidence="7">
    <location>
        <begin position="225"/>
        <end position="250"/>
    </location>
</feature>
<organism evidence="9 10">
    <name type="scientific">Thermus filiformis</name>
    <dbReference type="NCBI Taxonomy" id="276"/>
    <lineage>
        <taxon>Bacteria</taxon>
        <taxon>Thermotogati</taxon>
        <taxon>Deinococcota</taxon>
        <taxon>Deinococci</taxon>
        <taxon>Thermales</taxon>
        <taxon>Thermaceae</taxon>
        <taxon>Thermus</taxon>
    </lineage>
</organism>
<comment type="similarity">
    <text evidence="7">Belongs to the binding-protein-dependent transport system permease family.</text>
</comment>
<gene>
    <name evidence="9" type="ORF">THFILI_02095</name>
</gene>
<dbReference type="PANTHER" id="PTHR30193:SF37">
    <property type="entry name" value="INNER MEMBRANE ABC TRANSPORTER PERMEASE PROTEIN YCJO"/>
    <property type="match status" value="1"/>
</dbReference>
<feature type="transmembrane region" description="Helical" evidence="7">
    <location>
        <begin position="76"/>
        <end position="97"/>
    </location>
</feature>
<evidence type="ECO:0000256" key="4">
    <source>
        <dbReference type="ARBA" id="ARBA00022692"/>
    </source>
</evidence>
<evidence type="ECO:0000256" key="6">
    <source>
        <dbReference type="ARBA" id="ARBA00023136"/>
    </source>
</evidence>
<dbReference type="GO" id="GO:0055085">
    <property type="term" value="P:transmembrane transport"/>
    <property type="evidence" value="ECO:0007669"/>
    <property type="project" value="InterPro"/>
</dbReference>
<feature type="domain" description="ABC transmembrane type-1" evidence="8">
    <location>
        <begin position="72"/>
        <end position="308"/>
    </location>
</feature>
<keyword evidence="6 7" id="KW-0472">Membrane</keyword>
<dbReference type="Gene3D" id="1.10.3720.10">
    <property type="entry name" value="MetI-like"/>
    <property type="match status" value="1"/>
</dbReference>
<feature type="transmembrane region" description="Helical" evidence="7">
    <location>
        <begin position="287"/>
        <end position="307"/>
    </location>
</feature>
<feature type="transmembrane region" description="Helical" evidence="7">
    <location>
        <begin position="7"/>
        <end position="36"/>
    </location>
</feature>
<dbReference type="RefSeq" id="WP_045245964.1">
    <property type="nucleotide sequence ID" value="NZ_JPSL02000036.1"/>
</dbReference>
<proteinExistence type="inferred from homology"/>
<evidence type="ECO:0000256" key="1">
    <source>
        <dbReference type="ARBA" id="ARBA00004651"/>
    </source>
</evidence>
<keyword evidence="2 7" id="KW-0813">Transport</keyword>
<evidence type="ECO:0000256" key="3">
    <source>
        <dbReference type="ARBA" id="ARBA00022475"/>
    </source>
</evidence>
<dbReference type="Proteomes" id="UP000030364">
    <property type="component" value="Unassembled WGS sequence"/>
</dbReference>